<feature type="signal peptide" evidence="2">
    <location>
        <begin position="1"/>
        <end position="22"/>
    </location>
</feature>
<dbReference type="OrthoDB" id="7481581at2759"/>
<dbReference type="Proteomes" id="UP000322000">
    <property type="component" value="Chromosome 5"/>
</dbReference>
<sequence>MKVINLLAFILQLSQSIGNTDGVTDLVESWPVSECFCQHSNNFLDMTIVVNHAKTNLVNNYRVYELVTKKHDTNSRDLFSGPTDRDKNITYETKLKHIKRLLLKLELKNPQSGYPSSATDITIFEKGTQSDCPGDKDTENRCIINLDLSSAIDRVNTKMSVTTGKQGQSHNFYCQSAGKQHNWCLRYKTGQNQHACLNNITILPVNFVTELILQFERFDNGMMVQCSNDESNTLALNTTLSVTSTIERMPLIKYNSLEDTRFDCMEYENTAGLIKEVYVVFVSLSNVIEESPSPVTKRFDESDNGGMLCCVYYTRSGNIVTRHVANKTTLVLYDDGTDTSVTHAESYNGTNYNILYIAGGIASVVILAIGLIAKRFKFKKTNSQHLELETYATTERVLYADLDNLRESPSTKYVSNATPYATIIGSLHPAEDGKK</sequence>
<reference evidence="4" key="1">
    <citation type="submission" date="2025-08" db="UniProtKB">
        <authorList>
            <consortium name="RefSeq"/>
        </authorList>
    </citation>
    <scope>IDENTIFICATION</scope>
</reference>
<evidence type="ECO:0000256" key="1">
    <source>
        <dbReference type="SAM" id="Phobius"/>
    </source>
</evidence>
<keyword evidence="2" id="KW-0732">Signal</keyword>
<keyword evidence="1" id="KW-0472">Membrane</keyword>
<evidence type="ECO:0000313" key="4">
    <source>
        <dbReference type="RefSeq" id="XP_026728420.1"/>
    </source>
</evidence>
<dbReference type="RefSeq" id="XP_026728420.1">
    <property type="nucleotide sequence ID" value="XM_026872619.1"/>
</dbReference>
<proteinExistence type="predicted"/>
<dbReference type="InParanoid" id="A0A7E5VJE8"/>
<name>A0A7E5VJE8_TRINI</name>
<feature type="chain" id="PRO_5028984844" evidence="2">
    <location>
        <begin position="23"/>
        <end position="435"/>
    </location>
</feature>
<keyword evidence="1" id="KW-0812">Transmembrane</keyword>
<accession>A0A7E5VJE8</accession>
<dbReference type="GeneID" id="113494324"/>
<gene>
    <name evidence="4" type="primary">LOC113494324</name>
</gene>
<keyword evidence="3" id="KW-1185">Reference proteome</keyword>
<keyword evidence="1" id="KW-1133">Transmembrane helix</keyword>
<feature type="transmembrane region" description="Helical" evidence="1">
    <location>
        <begin position="354"/>
        <end position="373"/>
    </location>
</feature>
<organism evidence="3 4">
    <name type="scientific">Trichoplusia ni</name>
    <name type="common">Cabbage looper</name>
    <dbReference type="NCBI Taxonomy" id="7111"/>
    <lineage>
        <taxon>Eukaryota</taxon>
        <taxon>Metazoa</taxon>
        <taxon>Ecdysozoa</taxon>
        <taxon>Arthropoda</taxon>
        <taxon>Hexapoda</taxon>
        <taxon>Insecta</taxon>
        <taxon>Pterygota</taxon>
        <taxon>Neoptera</taxon>
        <taxon>Endopterygota</taxon>
        <taxon>Lepidoptera</taxon>
        <taxon>Glossata</taxon>
        <taxon>Ditrysia</taxon>
        <taxon>Noctuoidea</taxon>
        <taxon>Noctuidae</taxon>
        <taxon>Plusiinae</taxon>
        <taxon>Trichoplusia</taxon>
    </lineage>
</organism>
<dbReference type="KEGG" id="tnl:113494324"/>
<dbReference type="AlphaFoldDB" id="A0A7E5VJE8"/>
<evidence type="ECO:0000256" key="2">
    <source>
        <dbReference type="SAM" id="SignalP"/>
    </source>
</evidence>
<evidence type="ECO:0000313" key="3">
    <source>
        <dbReference type="Proteomes" id="UP000322000"/>
    </source>
</evidence>
<protein>
    <submittedName>
        <fullName evidence="4">Uncharacterized protein LOC113494324</fullName>
    </submittedName>
</protein>